<evidence type="ECO:0000256" key="1">
    <source>
        <dbReference type="ARBA" id="ARBA00022603"/>
    </source>
</evidence>
<dbReference type="EnsemblMetazoa" id="tetur37g00500.1">
    <property type="protein sequence ID" value="tetur37g00500.1"/>
    <property type="gene ID" value="tetur37g00500"/>
</dbReference>
<sequence>MKNVSQSIKTIGSMRRKSFPVDQKMNNLTKFKGLTPLAGFSYSKQLDIKQKRTSQILETLTDKLKGMNSSVIPDERGLPCLLERIVASPVTKGYRNTDDFSIWPGLDKNPKTVGYIMGKASNSNKIPVCLPPDDCVIVKDSHKILVSKFQQYLRNHSPLGICMDFSRGGNWRRFCVRSNDFDELMGIAILHPQKLSSKELKEEQNRLKDFFIPISQDINLKSFYFQACPGVRCTNRRAPFELLFGDEHIDEVINGTKIRITPEPFLQVNKGAAEMLYRQIIEEIEPQSDMTILDMCCGSGILAIQLAPLVEKVIGVDSCEEAIKDAKMNAQTNNITNCNFIHGTMEDYMVKISEDLYSDDLVMVVNPGSGGLPSGVVNVIRTMSNVSKLIYVSCKPEGQALKNFAHLCLPYRPNDDIQGDPFIPVKAIPFDLFPQTERVELLVSFSRI</sequence>
<evidence type="ECO:0000256" key="5">
    <source>
        <dbReference type="ARBA" id="ARBA00047278"/>
    </source>
</evidence>
<dbReference type="KEGG" id="tut:107370079"/>
<evidence type="ECO:0000256" key="2">
    <source>
        <dbReference type="ARBA" id="ARBA00022679"/>
    </source>
</evidence>
<dbReference type="Gene3D" id="3.40.50.150">
    <property type="entry name" value="Vaccinia Virus protein VP39"/>
    <property type="match status" value="1"/>
</dbReference>
<dbReference type="InterPro" id="IPR025714">
    <property type="entry name" value="Methyltranfer_dom"/>
</dbReference>
<dbReference type="PANTHER" id="PTHR45904:SF1">
    <property type="entry name" value="TRNA (URACIL-5-)-METHYLTRANSFERASE HOMOLOG B"/>
    <property type="match status" value="1"/>
</dbReference>
<evidence type="ECO:0000256" key="4">
    <source>
        <dbReference type="ARBA" id="ARBA00033763"/>
    </source>
</evidence>
<dbReference type="GO" id="GO:0003723">
    <property type="term" value="F:RNA binding"/>
    <property type="evidence" value="ECO:0007669"/>
    <property type="project" value="TreeGrafter"/>
</dbReference>
<dbReference type="OrthoDB" id="10250660at2759"/>
<accession>T1L421</accession>
<keyword evidence="2 6" id="KW-0808">Transferase</keyword>
<dbReference type="InterPro" id="IPR029063">
    <property type="entry name" value="SAM-dependent_MTases_sf"/>
</dbReference>
<reference evidence="9" key="1">
    <citation type="submission" date="2011-08" db="EMBL/GenBank/DDBJ databases">
        <authorList>
            <person name="Rombauts S."/>
        </authorList>
    </citation>
    <scope>NUCLEOTIDE SEQUENCE</scope>
    <source>
        <strain evidence="9">London</strain>
    </source>
</reference>
<feature type="binding site" evidence="6">
    <location>
        <position position="267"/>
    </location>
    <ligand>
        <name>S-adenosyl-L-methionine</name>
        <dbReference type="ChEBI" id="CHEBI:59789"/>
    </ligand>
</feature>
<evidence type="ECO:0000256" key="3">
    <source>
        <dbReference type="ARBA" id="ARBA00022691"/>
    </source>
</evidence>
<feature type="binding site" evidence="6">
    <location>
        <position position="366"/>
    </location>
    <ligand>
        <name>S-adenosyl-L-methionine</name>
        <dbReference type="ChEBI" id="CHEBI:59789"/>
    </ligand>
</feature>
<dbReference type="SUPFAM" id="SSF53335">
    <property type="entry name" value="S-adenosyl-L-methionine-dependent methyltransferases"/>
    <property type="match status" value="1"/>
</dbReference>
<keyword evidence="3 6" id="KW-0949">S-adenosyl-L-methionine</keyword>
<evidence type="ECO:0000313" key="8">
    <source>
        <dbReference type="EnsemblMetazoa" id="tetur37g00500.1"/>
    </source>
</evidence>
<comment type="catalytic activity">
    <reaction evidence="5">
        <text>uridine(54) in tRNA + S-adenosyl-L-methionine = 5-methyluridine(54) in tRNA + S-adenosyl-L-homocysteine + H(+)</text>
        <dbReference type="Rhea" id="RHEA:42712"/>
        <dbReference type="Rhea" id="RHEA-COMP:10167"/>
        <dbReference type="Rhea" id="RHEA-COMP:10193"/>
        <dbReference type="ChEBI" id="CHEBI:15378"/>
        <dbReference type="ChEBI" id="CHEBI:57856"/>
        <dbReference type="ChEBI" id="CHEBI:59789"/>
        <dbReference type="ChEBI" id="CHEBI:65315"/>
        <dbReference type="ChEBI" id="CHEBI:74447"/>
        <dbReference type="EC" id="2.1.1.35"/>
    </reaction>
    <physiologicalReaction direction="left-to-right" evidence="5">
        <dbReference type="Rhea" id="RHEA:42713"/>
    </physiologicalReaction>
</comment>
<dbReference type="Gene3D" id="2.40.50.1070">
    <property type="match status" value="1"/>
</dbReference>
<dbReference type="STRING" id="32264.T1L421"/>
<feature type="binding site" evidence="6">
    <location>
        <position position="317"/>
    </location>
    <ligand>
        <name>S-adenosyl-L-methionine</name>
        <dbReference type="ChEBI" id="CHEBI:59789"/>
    </ligand>
</feature>
<dbReference type="CDD" id="cd02440">
    <property type="entry name" value="AdoMet_MTases"/>
    <property type="match status" value="1"/>
</dbReference>
<dbReference type="OMA" id="DQMLPLW"/>
<dbReference type="InterPro" id="IPR010280">
    <property type="entry name" value="U5_MeTrfase_fam"/>
</dbReference>
<dbReference type="GO" id="GO:0032259">
    <property type="term" value="P:methylation"/>
    <property type="evidence" value="ECO:0007669"/>
    <property type="project" value="UniProtKB-KW"/>
</dbReference>
<dbReference type="GO" id="GO:0030697">
    <property type="term" value="F:tRNA (uracil(54)-C5)-methyltransferase activity, S-adenosyl methionine-dependent"/>
    <property type="evidence" value="ECO:0007669"/>
    <property type="project" value="UniProtKB-EC"/>
</dbReference>
<name>T1L421_TETUR</name>
<protein>
    <recommendedName>
        <fullName evidence="4">tRNA (uracil(54)-C(5))-methyltransferase</fullName>
        <ecNumber evidence="4">2.1.1.35</ecNumber>
    </recommendedName>
</protein>
<dbReference type="InterPro" id="IPR030391">
    <property type="entry name" value="MeTrfase_TrmA_CS"/>
</dbReference>
<evidence type="ECO:0000259" key="7">
    <source>
        <dbReference type="Pfam" id="PF13847"/>
    </source>
</evidence>
<dbReference type="PROSITE" id="PS51687">
    <property type="entry name" value="SAM_MT_RNA_M5U"/>
    <property type="match status" value="1"/>
</dbReference>
<reference evidence="8" key="2">
    <citation type="submission" date="2015-06" db="UniProtKB">
        <authorList>
            <consortium name="EnsemblMetazoa"/>
        </authorList>
    </citation>
    <scope>IDENTIFICATION</scope>
</reference>
<feature type="domain" description="Methyltransferase" evidence="7">
    <location>
        <begin position="287"/>
        <end position="354"/>
    </location>
</feature>
<keyword evidence="1 6" id="KW-0489">Methyltransferase</keyword>
<comment type="caution">
    <text evidence="6">Lacks conserved residue(s) required for the propagation of feature annotation.</text>
</comment>
<organism evidence="8 9">
    <name type="scientific">Tetranychus urticae</name>
    <name type="common">Two-spotted spider mite</name>
    <dbReference type="NCBI Taxonomy" id="32264"/>
    <lineage>
        <taxon>Eukaryota</taxon>
        <taxon>Metazoa</taxon>
        <taxon>Ecdysozoa</taxon>
        <taxon>Arthropoda</taxon>
        <taxon>Chelicerata</taxon>
        <taxon>Arachnida</taxon>
        <taxon>Acari</taxon>
        <taxon>Acariformes</taxon>
        <taxon>Trombidiformes</taxon>
        <taxon>Prostigmata</taxon>
        <taxon>Eleutherengona</taxon>
        <taxon>Raphignathae</taxon>
        <taxon>Tetranychoidea</taxon>
        <taxon>Tetranychidae</taxon>
        <taxon>Tetranychus</taxon>
    </lineage>
</organism>
<proteinExistence type="inferred from homology"/>
<gene>
    <name evidence="8" type="primary">107370079</name>
</gene>
<comment type="similarity">
    <text evidence="6">Belongs to the class I-like SAM-binding methyltransferase superfamily. RNA M5U methyltransferase family.</text>
</comment>
<dbReference type="AlphaFoldDB" id="T1L421"/>
<dbReference type="Proteomes" id="UP000015104">
    <property type="component" value="Unassembled WGS sequence"/>
</dbReference>
<keyword evidence="9" id="KW-1185">Reference proteome</keyword>
<dbReference type="EMBL" id="CAEY01001062">
    <property type="status" value="NOT_ANNOTATED_CDS"/>
    <property type="molecule type" value="Genomic_DNA"/>
</dbReference>
<feature type="active site" description="Nucleophile" evidence="6">
    <location>
        <position position="394"/>
    </location>
</feature>
<evidence type="ECO:0000256" key="6">
    <source>
        <dbReference type="PROSITE-ProRule" id="PRU01024"/>
    </source>
</evidence>
<dbReference type="eggNOG" id="KOG2187">
    <property type="taxonomic scope" value="Eukaryota"/>
</dbReference>
<dbReference type="EC" id="2.1.1.35" evidence="4"/>
<dbReference type="GO" id="GO:0006396">
    <property type="term" value="P:RNA processing"/>
    <property type="evidence" value="ECO:0007669"/>
    <property type="project" value="InterPro"/>
</dbReference>
<evidence type="ECO:0000313" key="9">
    <source>
        <dbReference type="Proteomes" id="UP000015104"/>
    </source>
</evidence>
<dbReference type="InterPro" id="IPR045850">
    <property type="entry name" value="TRM2_met"/>
</dbReference>
<dbReference type="Pfam" id="PF13847">
    <property type="entry name" value="Methyltransf_31"/>
    <property type="match status" value="1"/>
</dbReference>
<dbReference type="PROSITE" id="PS01231">
    <property type="entry name" value="TRMA_2"/>
    <property type="match status" value="1"/>
</dbReference>
<dbReference type="HOGENOM" id="CLU_014689_4_0_1"/>
<dbReference type="PANTHER" id="PTHR45904">
    <property type="entry name" value="TRNA (URACIL-5-)-METHYLTRANSFERASE"/>
    <property type="match status" value="1"/>
</dbReference>